<dbReference type="InterPro" id="IPR004104">
    <property type="entry name" value="Gfo/Idh/MocA-like_OxRdtase_C"/>
</dbReference>
<dbReference type="RefSeq" id="WP_003155118.1">
    <property type="nucleotide sequence ID" value="NZ_AP028932.1"/>
</dbReference>
<dbReference type="InterPro" id="IPR030827">
    <property type="entry name" value="Myo_inos_IolG"/>
</dbReference>
<dbReference type="Gene3D" id="3.30.360.10">
    <property type="entry name" value="Dihydrodipicolinate Reductase, domain 2"/>
    <property type="match status" value="1"/>
</dbReference>
<dbReference type="InterPro" id="IPR036291">
    <property type="entry name" value="NAD(P)-bd_dom_sf"/>
</dbReference>
<dbReference type="InterPro" id="IPR000683">
    <property type="entry name" value="Gfo/Idh/MocA-like_OxRdtase_N"/>
</dbReference>
<dbReference type="PANTHER" id="PTHR42840:SF3">
    <property type="entry name" value="BINDING ROSSMANN FOLD OXIDOREDUCTASE, PUTATIVE (AFU_ORTHOLOGUE AFUA_2G10240)-RELATED"/>
    <property type="match status" value="1"/>
</dbReference>
<evidence type="ECO:0000259" key="4">
    <source>
        <dbReference type="Pfam" id="PF02894"/>
    </source>
</evidence>
<reference evidence="5" key="1">
    <citation type="submission" date="2019-11" db="EMBL/GenBank/DDBJ databases">
        <title>Draft Genome Sequence of Plant Growth-Promoting Rhizosphere-Associated Bacteria.</title>
        <authorList>
            <person name="Vasilyev I.Y."/>
            <person name="Radchenko V."/>
            <person name="Ilnitskaya E.V."/>
        </authorList>
    </citation>
    <scope>NUCLEOTIDE SEQUENCE</scope>
    <source>
        <strain evidence="5">VRA_517_n</strain>
    </source>
</reference>
<proteinExistence type="inferred from homology"/>
<protein>
    <submittedName>
        <fullName evidence="5">Inositol 2-dehydrogenase</fullName>
        <ecNumber evidence="5">1.1.1.18</ecNumber>
    </submittedName>
</protein>
<sequence>MTDQVRCAVLGLGRLGYFHAKHLAGEVRGAELAAVCDPMKGKAEACAKELGIAKWTENPYELLEDLTIDAVIIVTPTSTHAEMIMKAAENGKHIFVEKPLTLSLEESIKVMKKIEETDVICQVGFMRRFDPAYADAKRRIDAGEIGRPIYYKGFTRDQGAPPAEFIKHSGGLFIDCSIHDYDIARYLMNAEVTSVSGHGRILKHPFMEECGDVDQALTYLEFDSGAAGDVEASRNSPYGHDIRAEIIGTEGSILVGTLRKSHVTILTESGSSYEIIPDFQARFKDAYRLELEHFAECVKKGETPIVTDIDAAINLKIGIAATESFKTGRPVKLTPGAPGYAGL</sequence>
<comment type="similarity">
    <text evidence="1">Belongs to the Gfo/Idh/MocA family.</text>
</comment>
<organism evidence="5">
    <name type="scientific">Bacillus velezensis</name>
    <dbReference type="NCBI Taxonomy" id="492670"/>
    <lineage>
        <taxon>Bacteria</taxon>
        <taxon>Bacillati</taxon>
        <taxon>Bacillota</taxon>
        <taxon>Bacilli</taxon>
        <taxon>Bacillales</taxon>
        <taxon>Bacillaceae</taxon>
        <taxon>Bacillus</taxon>
        <taxon>Bacillus amyloliquefaciens group</taxon>
    </lineage>
</organism>
<dbReference type="Pfam" id="PF02894">
    <property type="entry name" value="GFO_IDH_MocA_C"/>
    <property type="match status" value="1"/>
</dbReference>
<keyword evidence="2 5" id="KW-0560">Oxidoreductase</keyword>
<dbReference type="SUPFAM" id="SSF55347">
    <property type="entry name" value="Glyceraldehyde-3-phosphate dehydrogenase-like, C-terminal domain"/>
    <property type="match status" value="1"/>
</dbReference>
<dbReference type="EMBL" id="WKKV01000003">
    <property type="protein sequence ID" value="MSE02075.1"/>
    <property type="molecule type" value="Genomic_DNA"/>
</dbReference>
<dbReference type="EC" id="1.1.1.18" evidence="5"/>
<dbReference type="AlphaFoldDB" id="A0A6A8LDI7"/>
<dbReference type="Pfam" id="PF01408">
    <property type="entry name" value="GFO_IDH_MocA"/>
    <property type="match status" value="1"/>
</dbReference>
<dbReference type="Gene3D" id="3.40.50.720">
    <property type="entry name" value="NAD(P)-binding Rossmann-like Domain"/>
    <property type="match status" value="1"/>
</dbReference>
<evidence type="ECO:0000256" key="2">
    <source>
        <dbReference type="ARBA" id="ARBA00023002"/>
    </source>
</evidence>
<dbReference type="PANTHER" id="PTHR42840">
    <property type="entry name" value="NAD(P)-BINDING ROSSMANN-FOLD SUPERFAMILY PROTEIN-RELATED"/>
    <property type="match status" value="1"/>
</dbReference>
<name>A0A6A8LDI7_BACVE</name>
<feature type="domain" description="Gfo/Idh/MocA-like oxidoreductase N-terminal" evidence="3">
    <location>
        <begin position="5"/>
        <end position="125"/>
    </location>
</feature>
<comment type="caution">
    <text evidence="5">The sequence shown here is derived from an EMBL/GenBank/DDBJ whole genome shotgun (WGS) entry which is preliminary data.</text>
</comment>
<dbReference type="SUPFAM" id="SSF51735">
    <property type="entry name" value="NAD(P)-binding Rossmann-fold domains"/>
    <property type="match status" value="1"/>
</dbReference>
<accession>A0A6A8LDI7</accession>
<feature type="domain" description="Gfo/Idh/MocA-like oxidoreductase C-terminal" evidence="4">
    <location>
        <begin position="137"/>
        <end position="333"/>
    </location>
</feature>
<evidence type="ECO:0000256" key="1">
    <source>
        <dbReference type="ARBA" id="ARBA00010928"/>
    </source>
</evidence>
<dbReference type="NCBIfam" id="TIGR04380">
    <property type="entry name" value="myo_inos_iolG"/>
    <property type="match status" value="1"/>
</dbReference>
<dbReference type="GO" id="GO:0000166">
    <property type="term" value="F:nucleotide binding"/>
    <property type="evidence" value="ECO:0007669"/>
    <property type="project" value="InterPro"/>
</dbReference>
<dbReference type="GO" id="GO:0050112">
    <property type="term" value="F:inositol 2-dehydrogenase (NAD+) activity"/>
    <property type="evidence" value="ECO:0007669"/>
    <property type="project" value="UniProtKB-EC"/>
</dbReference>
<evidence type="ECO:0000259" key="3">
    <source>
        <dbReference type="Pfam" id="PF01408"/>
    </source>
</evidence>
<gene>
    <name evidence="5" type="primary">iolG</name>
    <name evidence="5" type="ORF">GKC39_08355</name>
</gene>
<evidence type="ECO:0000313" key="5">
    <source>
        <dbReference type="EMBL" id="MSE02075.1"/>
    </source>
</evidence>